<evidence type="ECO:0000256" key="2">
    <source>
        <dbReference type="ARBA" id="ARBA00022670"/>
    </source>
</evidence>
<gene>
    <name evidence="10" type="primary">LOC100378045</name>
</gene>
<evidence type="ECO:0000259" key="8">
    <source>
        <dbReference type="Pfam" id="PF00082"/>
    </source>
</evidence>
<feature type="active site" description="Charge relay system" evidence="5">
    <location>
        <position position="162"/>
    </location>
</feature>
<keyword evidence="9" id="KW-1185">Reference proteome</keyword>
<evidence type="ECO:0000256" key="5">
    <source>
        <dbReference type="PROSITE-ProRule" id="PRU01240"/>
    </source>
</evidence>
<feature type="active site" description="Charge relay system" evidence="5">
    <location>
        <position position="130"/>
    </location>
</feature>
<dbReference type="Pfam" id="PF00082">
    <property type="entry name" value="Peptidase_S8"/>
    <property type="match status" value="1"/>
</dbReference>
<keyword evidence="2 5" id="KW-0645">Protease</keyword>
<dbReference type="PROSITE" id="PS00138">
    <property type="entry name" value="SUBTILASE_SER"/>
    <property type="match status" value="1"/>
</dbReference>
<evidence type="ECO:0000256" key="1">
    <source>
        <dbReference type="ARBA" id="ARBA00011073"/>
    </source>
</evidence>
<dbReference type="InterPro" id="IPR023828">
    <property type="entry name" value="Peptidase_S8_Ser-AS"/>
</dbReference>
<feature type="signal peptide" evidence="7">
    <location>
        <begin position="1"/>
        <end position="15"/>
    </location>
</feature>
<reference evidence="10" key="1">
    <citation type="submission" date="2025-08" db="UniProtKB">
        <authorList>
            <consortium name="RefSeq"/>
        </authorList>
    </citation>
    <scope>IDENTIFICATION</scope>
    <source>
        <tissue evidence="10">Testes</tissue>
    </source>
</reference>
<comment type="similarity">
    <text evidence="1 5 6">Belongs to the peptidase S8 family.</text>
</comment>
<dbReference type="PROSITE" id="PS51892">
    <property type="entry name" value="SUBTILASE"/>
    <property type="match status" value="1"/>
</dbReference>
<organism evidence="9 10">
    <name type="scientific">Saccoglossus kowalevskii</name>
    <name type="common">Acorn worm</name>
    <dbReference type="NCBI Taxonomy" id="10224"/>
    <lineage>
        <taxon>Eukaryota</taxon>
        <taxon>Metazoa</taxon>
        <taxon>Hemichordata</taxon>
        <taxon>Enteropneusta</taxon>
        <taxon>Harrimaniidae</taxon>
        <taxon>Saccoglossus</taxon>
    </lineage>
</organism>
<keyword evidence="7" id="KW-0732">Signal</keyword>
<dbReference type="GeneID" id="100378045"/>
<proteinExistence type="inferred from homology"/>
<evidence type="ECO:0000256" key="7">
    <source>
        <dbReference type="SAM" id="SignalP"/>
    </source>
</evidence>
<dbReference type="InterPro" id="IPR022398">
    <property type="entry name" value="Peptidase_S8_His-AS"/>
</dbReference>
<evidence type="ECO:0000256" key="3">
    <source>
        <dbReference type="ARBA" id="ARBA00022801"/>
    </source>
</evidence>
<feature type="chain" id="PRO_5046372614" evidence="7">
    <location>
        <begin position="16"/>
        <end position="367"/>
    </location>
</feature>
<dbReference type="InterPro" id="IPR015500">
    <property type="entry name" value="Peptidase_S8_subtilisin-rel"/>
</dbReference>
<dbReference type="Proteomes" id="UP000694865">
    <property type="component" value="Unplaced"/>
</dbReference>
<dbReference type="CDD" id="cd04077">
    <property type="entry name" value="Peptidases_S8_PCSK9_ProteinaseK_like"/>
    <property type="match status" value="1"/>
</dbReference>
<dbReference type="RefSeq" id="XP_006825311.1">
    <property type="nucleotide sequence ID" value="XM_006825248.1"/>
</dbReference>
<dbReference type="SUPFAM" id="SSF54897">
    <property type="entry name" value="Protease propeptides/inhibitors"/>
    <property type="match status" value="1"/>
</dbReference>
<dbReference type="InterPro" id="IPR000209">
    <property type="entry name" value="Peptidase_S8/S53_dom"/>
</dbReference>
<dbReference type="SUPFAM" id="SSF52743">
    <property type="entry name" value="Subtilisin-like"/>
    <property type="match status" value="1"/>
</dbReference>
<dbReference type="InterPro" id="IPR050131">
    <property type="entry name" value="Peptidase_S8_subtilisin-like"/>
</dbReference>
<evidence type="ECO:0000313" key="9">
    <source>
        <dbReference type="Proteomes" id="UP000694865"/>
    </source>
</evidence>
<dbReference type="PANTHER" id="PTHR43806">
    <property type="entry name" value="PEPTIDASE S8"/>
    <property type="match status" value="1"/>
</dbReference>
<dbReference type="PROSITE" id="PS00136">
    <property type="entry name" value="SUBTILASE_ASP"/>
    <property type="match status" value="1"/>
</dbReference>
<name>A0ABM0MZ70_SACKO</name>
<dbReference type="PRINTS" id="PR00723">
    <property type="entry name" value="SUBTILISIN"/>
</dbReference>
<accession>A0ABM0MZ70</accession>
<keyword evidence="4 5" id="KW-0720">Serine protease</keyword>
<dbReference type="PROSITE" id="PS00137">
    <property type="entry name" value="SUBTILASE_HIS"/>
    <property type="match status" value="1"/>
</dbReference>
<feature type="active site" description="Charge relay system" evidence="5">
    <location>
        <position position="314"/>
    </location>
</feature>
<dbReference type="PANTHER" id="PTHR43806:SF58">
    <property type="entry name" value="ALKALINE PROTEASE 1-RELATED"/>
    <property type="match status" value="1"/>
</dbReference>
<protein>
    <submittedName>
        <fullName evidence="10">Cuticle-degrading serine protease-like</fullName>
    </submittedName>
</protein>
<dbReference type="InterPro" id="IPR036852">
    <property type="entry name" value="Peptidase_S8/S53_dom_sf"/>
</dbReference>
<dbReference type="InterPro" id="IPR034193">
    <property type="entry name" value="PCSK9_ProteinaseK-like"/>
</dbReference>
<dbReference type="InterPro" id="IPR037045">
    <property type="entry name" value="S8pro/Inhibitor_I9_sf"/>
</dbReference>
<dbReference type="Gene3D" id="3.30.70.80">
    <property type="entry name" value="Peptidase S8 propeptide/proteinase inhibitor I9"/>
    <property type="match status" value="1"/>
</dbReference>
<keyword evidence="3 5" id="KW-0378">Hydrolase</keyword>
<evidence type="ECO:0000256" key="4">
    <source>
        <dbReference type="ARBA" id="ARBA00022825"/>
    </source>
</evidence>
<evidence type="ECO:0000313" key="10">
    <source>
        <dbReference type="RefSeq" id="XP_006825311.1"/>
    </source>
</evidence>
<sequence>MRVLIISLLVAVASAASLAPIYKARDPVENSYLVKIKDDQNIDQFVKKLPALRMSVTKRYKTFNGIAITALPEYISMLQHMPEVEYIEQDGIYKTSVEWGCDRIDQRNLPLDGAMNIYGDGSGAHVYIIDTGLRHTHQEYQGRASYFWDFDAPNRGDDCNGHGTHCGGTAAGILVGVATSASLYSVRVLNCIGAGTTANIVAGCDAVTDGGTQPGVASMSLGGGASLAMDAAVERMIAAGYTVSIAAGNDDANACNTSPARVEAALTVGATDSNDQRAPYSNFGSCVDIFAPGSDVRSSYNTNDSAYAVLSGTSMACPHVTGVAAVHLGAGTCSNNAACKNKILADATTGVVSNPGIGSPNLLLYCA</sequence>
<feature type="domain" description="Peptidase S8/S53" evidence="8">
    <location>
        <begin position="121"/>
        <end position="347"/>
    </location>
</feature>
<dbReference type="Gene3D" id="3.40.50.200">
    <property type="entry name" value="Peptidase S8/S53 domain"/>
    <property type="match status" value="1"/>
</dbReference>
<dbReference type="InterPro" id="IPR023827">
    <property type="entry name" value="Peptidase_S8_Asp-AS"/>
</dbReference>
<evidence type="ECO:0000256" key="6">
    <source>
        <dbReference type="RuleBase" id="RU003355"/>
    </source>
</evidence>